<evidence type="ECO:0000256" key="1">
    <source>
        <dbReference type="SAM" id="MobiDB-lite"/>
    </source>
</evidence>
<dbReference type="Pfam" id="PF21934">
    <property type="entry name" value="Yop-YscD_ppl_3rd"/>
    <property type="match status" value="1"/>
</dbReference>
<dbReference type="CDD" id="cd00060">
    <property type="entry name" value="FHA"/>
    <property type="match status" value="1"/>
</dbReference>
<evidence type="ECO:0000313" key="7">
    <source>
        <dbReference type="Proteomes" id="UP000233778"/>
    </source>
</evidence>
<dbReference type="SUPFAM" id="SSF49879">
    <property type="entry name" value="SMAD/FHA domain"/>
    <property type="match status" value="1"/>
</dbReference>
<evidence type="ECO:0000259" key="2">
    <source>
        <dbReference type="Pfam" id="PF16697"/>
    </source>
</evidence>
<reference evidence="5" key="2">
    <citation type="submission" date="2013-09" db="EMBL/GenBank/DDBJ databases">
        <authorList>
            <person name="Wang G."/>
            <person name="Yang Y."/>
            <person name="Su Y."/>
        </authorList>
    </citation>
    <scope>NUCLEOTIDE SEQUENCE</scope>
    <source>
        <strain evidence="5">ATCC 39006</strain>
    </source>
</reference>
<evidence type="ECO:0000313" key="6">
    <source>
        <dbReference type="Proteomes" id="UP000017700"/>
    </source>
</evidence>
<feature type="compositionally biased region" description="Acidic residues" evidence="1">
    <location>
        <begin position="103"/>
        <end position="112"/>
    </location>
</feature>
<evidence type="ECO:0000313" key="5">
    <source>
        <dbReference type="EMBL" id="AUH04930.1"/>
    </source>
</evidence>
<dbReference type="KEGG" id="serq:CWC46_12785"/>
<gene>
    <name evidence="4" type="ORF">CWC46_12785</name>
    <name evidence="5" type="ORF">Ser39006_012790</name>
</gene>
<dbReference type="Proteomes" id="UP000233778">
    <property type="component" value="Chromosome"/>
</dbReference>
<dbReference type="STRING" id="104623.Ser39006_02913"/>
<feature type="domain" description="YscD-like Bon-like" evidence="3">
    <location>
        <begin position="187"/>
        <end position="249"/>
    </location>
</feature>
<evidence type="ECO:0000259" key="3">
    <source>
        <dbReference type="Pfam" id="PF21934"/>
    </source>
</evidence>
<dbReference type="Pfam" id="PF16697">
    <property type="entry name" value="Yop-YscD_cpl"/>
    <property type="match status" value="1"/>
</dbReference>
<dbReference type="EMBL" id="CP025085">
    <property type="protein sequence ID" value="AUH00609.1"/>
    <property type="molecule type" value="Genomic_DNA"/>
</dbReference>
<dbReference type="Gene3D" id="2.60.200.20">
    <property type="match status" value="1"/>
</dbReference>
<reference evidence="5" key="4">
    <citation type="submission" date="2017-11" db="EMBL/GenBank/DDBJ databases">
        <title>Complete genome sequence of Serratia sp. ATCC 39006.</title>
        <authorList>
            <person name="Hampton H.G."/>
            <person name="Jackson S.A."/>
            <person name="Jauregui R."/>
            <person name="Poulter G.T.M."/>
            <person name="Salmond G.P.C."/>
            <person name="Fineran P.C."/>
        </authorList>
    </citation>
    <scope>NUCLEOTIDE SEQUENCE</scope>
    <source>
        <strain evidence="5">ATCC 39006</strain>
    </source>
</reference>
<dbReference type="AlphaFoldDB" id="A0A2I5T7Q2"/>
<accession>A0A2I5T7Q2</accession>
<dbReference type="InterPro" id="IPR032030">
    <property type="entry name" value="YscD_cytoplasmic_dom"/>
</dbReference>
<reference evidence="5 6" key="1">
    <citation type="journal article" date="2013" name="Genome Announc.">
        <title>Draft genome sequence of Serratia sp. strain ATCC 39006, a model bacterium for analysis of the biosynthesis and regulation of prodigiosin, a carbapenem, and gas vesicles.</title>
        <authorList>
            <person name="Fineran P.C."/>
            <person name="Iglesias Cans M.C."/>
            <person name="Ramsay J.P."/>
            <person name="Wilf N.M."/>
            <person name="Cossyleon D."/>
            <person name="McNeil M.B."/>
            <person name="Williamson N.R."/>
            <person name="Monson R.E."/>
            <person name="Becher S.A."/>
            <person name="Stanton J.A."/>
            <person name="Brugger K."/>
            <person name="Brown S.D."/>
            <person name="Salmond G.P."/>
        </authorList>
    </citation>
    <scope>NUCLEOTIDE SEQUENCE [LARGE SCALE GENOMIC DNA]</scope>
    <source>
        <strain evidence="5">ATCC 39006</strain>
        <strain evidence="6">ATCC 39006 / SC 11482</strain>
    </source>
</reference>
<dbReference type="EMBL" id="CP025084">
    <property type="protein sequence ID" value="AUH04930.1"/>
    <property type="molecule type" value="Genomic_DNA"/>
</dbReference>
<dbReference type="RefSeq" id="WP_021016176.1">
    <property type="nucleotide sequence ID" value="NZ_CP025084.1"/>
</dbReference>
<dbReference type="KEGG" id="sera:Ser39006_012790"/>
<dbReference type="Proteomes" id="UP000017700">
    <property type="component" value="Chromosome"/>
</dbReference>
<name>A0A2I5T7Q2_SERS3</name>
<protein>
    <submittedName>
        <fullName evidence="5">EscD/YscD/HrpQ family type III secretion system inner membrane ring protein</fullName>
    </submittedName>
</protein>
<feature type="domain" description="YscD cytoplasmic" evidence="2">
    <location>
        <begin position="5"/>
        <end position="95"/>
    </location>
</feature>
<dbReference type="InterPro" id="IPR008984">
    <property type="entry name" value="SMAD_FHA_dom_sf"/>
</dbReference>
<reference evidence="4 7" key="3">
    <citation type="submission" date="2017-11" db="EMBL/GenBank/DDBJ databases">
        <title>Complete genome sequence of Serratia sp. ATCC 39006 LacA.</title>
        <authorList>
            <person name="Hampton H.G."/>
            <person name="Jackson S.A."/>
            <person name="Jauregui R."/>
            <person name="Poulter G.T.M."/>
            <person name="Salmond G.P.C."/>
            <person name="Fineran P.C."/>
        </authorList>
    </citation>
    <scope>NUCLEOTIDE SEQUENCE [LARGE SCALE GENOMIC DNA]</scope>
    <source>
        <strain evidence="4 7">ATCC 39006</strain>
    </source>
</reference>
<keyword evidence="6" id="KW-1185">Reference proteome</keyword>
<feature type="region of interest" description="Disordered" evidence="1">
    <location>
        <begin position="103"/>
        <end position="131"/>
    </location>
</feature>
<evidence type="ECO:0000313" key="4">
    <source>
        <dbReference type="EMBL" id="AUH00609.1"/>
    </source>
</evidence>
<dbReference type="InterPro" id="IPR053946">
    <property type="entry name" value="YscD_ppl_3rd"/>
</dbReference>
<organism evidence="5 6">
    <name type="scientific">Serratia sp. (strain ATCC 39006)</name>
    <name type="common">Prodigiosinella confusarubida</name>
    <dbReference type="NCBI Taxonomy" id="104623"/>
    <lineage>
        <taxon>Bacteria</taxon>
        <taxon>Pseudomonadati</taxon>
        <taxon>Pseudomonadota</taxon>
        <taxon>Gammaproteobacteria</taxon>
        <taxon>Enterobacterales</taxon>
        <taxon>Pectobacteriaceae</taxon>
        <taxon>Prodigiosinella</taxon>
    </lineage>
</organism>
<sequence length="309" mass="34809">MFELRVLTGLHRGAALPLSGASWRIGSSDESDMVLYDPGISAKHCLLERQDSGWTLYADEGPLSDSEGHQIEHQLALQAGTPFALGHLWLCVVDAALPWQEETPSELPDEDVLPPPETSHHDPVPTLSGPKATKKAALPWWAKCSYLLLGVLLFLMVGSWMLQESAAMPSAPPPQDTRMPISTLPQLNSMLQTMLRERDLLSEIDTHQENNHVVLSGNIRPAMQKRLERMLMQFHQRYNTTLQIEDHTTVKLEKLPFRIIQVTRGPQANIVTSDGRRIFVGDEVNNLRLVSIDDHLIEFRGRQQIKVNW</sequence>
<proteinExistence type="predicted"/>
<dbReference type="OrthoDB" id="9156149at2"/>